<comment type="caution">
    <text evidence="8">The sequence shown here is derived from an EMBL/GenBank/DDBJ whole genome shotgun (WGS) entry which is preliminary data.</text>
</comment>
<feature type="compositionally biased region" description="Basic and acidic residues" evidence="5">
    <location>
        <begin position="439"/>
        <end position="450"/>
    </location>
</feature>
<keyword evidence="3 6" id="KW-1133">Transmembrane helix</keyword>
<dbReference type="InterPro" id="IPR051694">
    <property type="entry name" value="Immunoregulatory_rcpt-like"/>
</dbReference>
<evidence type="ECO:0000256" key="3">
    <source>
        <dbReference type="ARBA" id="ARBA00022989"/>
    </source>
</evidence>
<keyword evidence="9" id="KW-1185">Reference proteome</keyword>
<dbReference type="EMBL" id="BQFW01000007">
    <property type="protein sequence ID" value="GJJ72813.1"/>
    <property type="molecule type" value="Genomic_DNA"/>
</dbReference>
<organism evidence="8 9">
    <name type="scientific">Entomortierella parvispora</name>
    <dbReference type="NCBI Taxonomy" id="205924"/>
    <lineage>
        <taxon>Eukaryota</taxon>
        <taxon>Fungi</taxon>
        <taxon>Fungi incertae sedis</taxon>
        <taxon>Mucoromycota</taxon>
        <taxon>Mortierellomycotina</taxon>
        <taxon>Mortierellomycetes</taxon>
        <taxon>Mortierellales</taxon>
        <taxon>Mortierellaceae</taxon>
        <taxon>Entomortierella</taxon>
    </lineage>
</organism>
<name>A0A9P3HAI9_9FUNG</name>
<evidence type="ECO:0000256" key="6">
    <source>
        <dbReference type="SAM" id="Phobius"/>
    </source>
</evidence>
<dbReference type="GO" id="GO:0071944">
    <property type="term" value="C:cell periphery"/>
    <property type="evidence" value="ECO:0007669"/>
    <property type="project" value="UniProtKB-ARBA"/>
</dbReference>
<feature type="compositionally biased region" description="Low complexity" evidence="5">
    <location>
        <begin position="406"/>
        <end position="416"/>
    </location>
</feature>
<feature type="region of interest" description="Disordered" evidence="5">
    <location>
        <begin position="403"/>
        <end position="507"/>
    </location>
</feature>
<evidence type="ECO:0000256" key="5">
    <source>
        <dbReference type="SAM" id="MobiDB-lite"/>
    </source>
</evidence>
<dbReference type="PANTHER" id="PTHR15549">
    <property type="entry name" value="PAIRED IMMUNOGLOBULIN-LIKE TYPE 2 RECEPTOR"/>
    <property type="match status" value="1"/>
</dbReference>
<feature type="compositionally biased region" description="Low complexity" evidence="5">
    <location>
        <begin position="99"/>
        <end position="119"/>
    </location>
</feature>
<dbReference type="AlphaFoldDB" id="A0A9P3HAI9"/>
<feature type="transmembrane region" description="Helical" evidence="6">
    <location>
        <begin position="129"/>
        <end position="151"/>
    </location>
</feature>
<proteinExistence type="predicted"/>
<dbReference type="Proteomes" id="UP000827284">
    <property type="component" value="Unassembled WGS sequence"/>
</dbReference>
<dbReference type="OrthoDB" id="2421828at2759"/>
<sequence>MQLRPRSMPTLVWQSCLSLLAAMSLVQAQLTVPPTSATEVPPTTITTTTAAIIITTTTTTTTTNSPPPTIPVTPTVSTTTSAFVSIPTTAPPFTSSFVTSTGATTTSTTTAPPLPTTGGKESSSNNVPVIVGAAVGGVAVIIIFATTIICFRRRRRNNRDLTFDTLQGISTSGAASRQRPDQRYNQNVAPVVYDDDYDYDVAEAHHGHVPGGYGAAGGHQGYDNGYDAFGAPLPSTYQNPSIFQEDSLAYSTAVAPIGGRGGGRGGAEALPEITYRNGNDLNHPSGGATGYYEDDYSHQAGGWNQGSGYIGPKGLWIANPTAEGQYSPQPKSQDMELQQQGFVAPPPVSRGSYEKNSINQYDASSEVAGGSPSRPKFRGNNPQSLPESPRLRQLRSGDLFGQDAESGAAASSAAGSPQDATTRNASGTPPLTSSPRSMNRGELRSIELARHSPGRSSGDGAVGHSYADDLPAGRGSLAQDRPSLDSNHSSTPNQSKSLRTLRREDWG</sequence>
<comment type="subcellular location">
    <subcellularLocation>
        <location evidence="1">Membrane</location>
        <topology evidence="1">Single-pass membrane protein</topology>
    </subcellularLocation>
</comment>
<evidence type="ECO:0000256" key="1">
    <source>
        <dbReference type="ARBA" id="ARBA00004167"/>
    </source>
</evidence>
<reference evidence="8" key="1">
    <citation type="submission" date="2021-11" db="EMBL/GenBank/DDBJ databases">
        <authorList>
            <person name="Herlambang A."/>
            <person name="Guo Y."/>
            <person name="Takashima Y."/>
            <person name="Nishizawa T."/>
        </authorList>
    </citation>
    <scope>NUCLEOTIDE SEQUENCE</scope>
    <source>
        <strain evidence="8">E1425</strain>
    </source>
</reference>
<gene>
    <name evidence="8" type="ORF">EMPS_05171</name>
</gene>
<feature type="compositionally biased region" description="Polar residues" evidence="5">
    <location>
        <begin position="484"/>
        <end position="498"/>
    </location>
</feature>
<keyword evidence="7" id="KW-0732">Signal</keyword>
<evidence type="ECO:0000256" key="2">
    <source>
        <dbReference type="ARBA" id="ARBA00022692"/>
    </source>
</evidence>
<protein>
    <submittedName>
        <fullName evidence="8">Uncharacterized protein</fullName>
    </submittedName>
</protein>
<feature type="region of interest" description="Disordered" evidence="5">
    <location>
        <begin position="97"/>
        <end position="126"/>
    </location>
</feature>
<dbReference type="GO" id="GO:0016020">
    <property type="term" value="C:membrane"/>
    <property type="evidence" value="ECO:0007669"/>
    <property type="project" value="UniProtKB-SubCell"/>
</dbReference>
<evidence type="ECO:0000313" key="9">
    <source>
        <dbReference type="Proteomes" id="UP000827284"/>
    </source>
</evidence>
<accession>A0A9P3HAI9</accession>
<keyword evidence="4 6" id="KW-0472">Membrane</keyword>
<feature type="signal peptide" evidence="7">
    <location>
        <begin position="1"/>
        <end position="28"/>
    </location>
</feature>
<feature type="region of interest" description="Disordered" evidence="5">
    <location>
        <begin position="363"/>
        <end position="391"/>
    </location>
</feature>
<evidence type="ECO:0000256" key="7">
    <source>
        <dbReference type="SAM" id="SignalP"/>
    </source>
</evidence>
<feature type="chain" id="PRO_5040206212" evidence="7">
    <location>
        <begin position="29"/>
        <end position="507"/>
    </location>
</feature>
<evidence type="ECO:0000256" key="4">
    <source>
        <dbReference type="ARBA" id="ARBA00023136"/>
    </source>
</evidence>
<feature type="compositionally biased region" description="Polar residues" evidence="5">
    <location>
        <begin position="418"/>
        <end position="437"/>
    </location>
</feature>
<evidence type="ECO:0000313" key="8">
    <source>
        <dbReference type="EMBL" id="GJJ72813.1"/>
    </source>
</evidence>
<keyword evidence="2 6" id="KW-0812">Transmembrane</keyword>
<reference evidence="8" key="2">
    <citation type="journal article" date="2022" name="Microbiol. Resour. Announc.">
        <title>Whole-Genome Sequence of Entomortierella parvispora E1425, a Mucoromycotan Fungus Associated with Burkholderiaceae-Related Endosymbiotic Bacteria.</title>
        <authorList>
            <person name="Herlambang A."/>
            <person name="Guo Y."/>
            <person name="Takashima Y."/>
            <person name="Narisawa K."/>
            <person name="Ohta H."/>
            <person name="Nishizawa T."/>
        </authorList>
    </citation>
    <scope>NUCLEOTIDE SEQUENCE</scope>
    <source>
        <strain evidence="8">E1425</strain>
    </source>
</reference>